<dbReference type="KEGG" id="bmu:Bmul_4591"/>
<dbReference type="Pfam" id="PF01734">
    <property type="entry name" value="Patatin"/>
    <property type="match status" value="1"/>
</dbReference>
<dbReference type="AlphaFoldDB" id="A0A0H3KKL2"/>
<comment type="caution">
    <text evidence="4">Lacks conserved residue(s) required for the propagation of feature annotation.</text>
</comment>
<evidence type="ECO:0000313" key="6">
    <source>
        <dbReference type="EMBL" id="BAG45779.1"/>
    </source>
</evidence>
<dbReference type="KEGG" id="bmj:BMULJ_03920"/>
<evidence type="ECO:0000256" key="4">
    <source>
        <dbReference type="PROSITE-ProRule" id="PRU01161"/>
    </source>
</evidence>
<dbReference type="PANTHER" id="PTHR14226:SF57">
    <property type="entry name" value="BLR7027 PROTEIN"/>
    <property type="match status" value="1"/>
</dbReference>
<sequence length="365" mass="39517">MQTSTSTEDHRPHVALALQGGGAIGAFQAGVLEALDTAGVHIDACCGASIGAINAALFFGNEPACRIERLRAFWDAISVPDGLSHAVSAGWLLPFIDDSTMRRALAEAEQGYAMMAGLPGFFSRRLVVPVLRGNGNPANASVFDMQPLLRTLAALCDFDRLNATTTRVSVVATHVASGDAHFFDNRDTRLDVTRIAASSALPPWFAPVKIDDEWYWDGSLSAGLPLKRIVETAPADRPTVVLRADLWSGEGAVPDNMTDVEIRQKNILQASRAALFEQGWRDVSELQATLAHALERIDARAIADDPRLAHAASRLPRHALRIVPVDYRRTQCETHFKDGQFGKAAIAEHWENGRRAAEAVLAEVG</sequence>
<keyword evidence="7" id="KW-1185">Reference proteome</keyword>
<dbReference type="STRING" id="395019.BMULJ_03920"/>
<reference evidence="6 7" key="1">
    <citation type="submission" date="2007-04" db="EMBL/GenBank/DDBJ databases">
        <title>Complete genome sequence of Burkholderia multivorans ATCC 17616.</title>
        <authorList>
            <person name="Ohtsubo Y."/>
            <person name="Yamashita A."/>
            <person name="Kurokawa K."/>
            <person name="Takami H."/>
            <person name="Yuhara S."/>
            <person name="Nishiyama E."/>
            <person name="Endo R."/>
            <person name="Miyazaki R."/>
            <person name="Ono A."/>
            <person name="Yano K."/>
            <person name="Ito M."/>
            <person name="Sota M."/>
            <person name="Yuji N."/>
            <person name="Hattori M."/>
            <person name="Tsuda M."/>
        </authorList>
    </citation>
    <scope>NUCLEOTIDE SEQUENCE [LARGE SCALE GENOMIC DNA]</scope>
    <source>
        <strain evidence="7">ATCC 17616 / 249</strain>
    </source>
</reference>
<accession>A0A0H3KKL2</accession>
<dbReference type="eggNOG" id="COG1752">
    <property type="taxonomic scope" value="Bacteria"/>
</dbReference>
<name>A0A0H3KKL2_BURM1</name>
<dbReference type="InterPro" id="IPR021095">
    <property type="entry name" value="DUF3734"/>
</dbReference>
<evidence type="ECO:0000259" key="5">
    <source>
        <dbReference type="PROSITE" id="PS51635"/>
    </source>
</evidence>
<keyword evidence="3 4" id="KW-0443">Lipid metabolism</keyword>
<organism evidence="6 7">
    <name type="scientific">Burkholderia multivorans (strain ATCC 17616 / 249)</name>
    <dbReference type="NCBI Taxonomy" id="395019"/>
    <lineage>
        <taxon>Bacteria</taxon>
        <taxon>Pseudomonadati</taxon>
        <taxon>Pseudomonadota</taxon>
        <taxon>Betaproteobacteria</taxon>
        <taxon>Burkholderiales</taxon>
        <taxon>Burkholderiaceae</taxon>
        <taxon>Burkholderia</taxon>
        <taxon>Burkholderia cepacia complex</taxon>
    </lineage>
</organism>
<dbReference type="Proteomes" id="UP000008815">
    <property type="component" value="Chromosome 2"/>
</dbReference>
<dbReference type="HOGENOM" id="CLU_042894_0_0_4"/>
<dbReference type="PROSITE" id="PS51635">
    <property type="entry name" value="PNPLA"/>
    <property type="match status" value="1"/>
</dbReference>
<dbReference type="InterPro" id="IPR016035">
    <property type="entry name" value="Acyl_Trfase/lysoPLipase"/>
</dbReference>
<dbReference type="Pfam" id="PF12536">
    <property type="entry name" value="DUF3734"/>
    <property type="match status" value="1"/>
</dbReference>
<dbReference type="EMBL" id="AP009386">
    <property type="protein sequence ID" value="BAG45779.1"/>
    <property type="molecule type" value="Genomic_DNA"/>
</dbReference>
<dbReference type="Gene3D" id="3.40.1090.10">
    <property type="entry name" value="Cytosolic phospholipase A2 catalytic domain"/>
    <property type="match status" value="2"/>
</dbReference>
<dbReference type="RefSeq" id="WP_012217276.1">
    <property type="nucleotide sequence ID" value="NC_010805.1"/>
</dbReference>
<dbReference type="SUPFAM" id="SSF52151">
    <property type="entry name" value="FabD/lysophospholipase-like"/>
    <property type="match status" value="1"/>
</dbReference>
<keyword evidence="2 4" id="KW-0442">Lipid degradation</keyword>
<evidence type="ECO:0000256" key="3">
    <source>
        <dbReference type="ARBA" id="ARBA00023098"/>
    </source>
</evidence>
<protein>
    <submittedName>
        <fullName evidence="6">Predicted esterase of the alpha-beta hydrolase superfamily</fullName>
    </submittedName>
</protein>
<dbReference type="GO" id="GO:0016042">
    <property type="term" value="P:lipid catabolic process"/>
    <property type="evidence" value="ECO:0007669"/>
    <property type="project" value="UniProtKB-UniRule"/>
</dbReference>
<feature type="active site" description="Proton acceptor" evidence="4">
    <location>
        <position position="217"/>
    </location>
</feature>
<evidence type="ECO:0000256" key="2">
    <source>
        <dbReference type="ARBA" id="ARBA00022963"/>
    </source>
</evidence>
<evidence type="ECO:0000256" key="1">
    <source>
        <dbReference type="ARBA" id="ARBA00022801"/>
    </source>
</evidence>
<dbReference type="InterPro" id="IPR002641">
    <property type="entry name" value="PNPLA_dom"/>
</dbReference>
<dbReference type="PANTHER" id="PTHR14226">
    <property type="entry name" value="NEUROPATHY TARGET ESTERASE/SWISS CHEESE D.MELANOGASTER"/>
    <property type="match status" value="1"/>
</dbReference>
<feature type="domain" description="PNPLA" evidence="5">
    <location>
        <begin position="16"/>
        <end position="230"/>
    </location>
</feature>
<feature type="short sequence motif" description="GXSXG" evidence="4">
    <location>
        <begin position="47"/>
        <end position="51"/>
    </location>
</feature>
<dbReference type="GO" id="GO:0016787">
    <property type="term" value="F:hydrolase activity"/>
    <property type="evidence" value="ECO:0007669"/>
    <property type="project" value="UniProtKB-UniRule"/>
</dbReference>
<proteinExistence type="predicted"/>
<dbReference type="InterPro" id="IPR050301">
    <property type="entry name" value="NTE"/>
</dbReference>
<feature type="short sequence motif" description="GXGXXG" evidence="4">
    <location>
        <begin position="20"/>
        <end position="25"/>
    </location>
</feature>
<gene>
    <name evidence="6" type="ordered locus">BMULJ_03920</name>
</gene>
<evidence type="ECO:0000313" key="7">
    <source>
        <dbReference type="Proteomes" id="UP000008815"/>
    </source>
</evidence>
<keyword evidence="1 4" id="KW-0378">Hydrolase</keyword>
<dbReference type="CDD" id="cd07209">
    <property type="entry name" value="Pat_hypo_Ecoli_Z1214_like"/>
    <property type="match status" value="1"/>
</dbReference>
<feature type="active site" description="Nucleophile" evidence="4">
    <location>
        <position position="49"/>
    </location>
</feature>